<gene>
    <name evidence="1" type="ORF">BB8028_0001g15660</name>
</gene>
<proteinExistence type="predicted"/>
<name>A0A2S7Y022_BEABA</name>
<organism evidence="1 2">
    <name type="scientific">Beauveria bassiana</name>
    <name type="common">White muscardine disease fungus</name>
    <name type="synonym">Tritirachium shiotae</name>
    <dbReference type="NCBI Taxonomy" id="176275"/>
    <lineage>
        <taxon>Eukaryota</taxon>
        <taxon>Fungi</taxon>
        <taxon>Dikarya</taxon>
        <taxon>Ascomycota</taxon>
        <taxon>Pezizomycotina</taxon>
        <taxon>Sordariomycetes</taxon>
        <taxon>Hypocreomycetidae</taxon>
        <taxon>Hypocreales</taxon>
        <taxon>Cordycipitaceae</taxon>
        <taxon>Beauveria</taxon>
    </lineage>
</organism>
<dbReference type="Proteomes" id="UP000237441">
    <property type="component" value="Unassembled WGS sequence"/>
</dbReference>
<dbReference type="AlphaFoldDB" id="A0A2S7Y022"/>
<protein>
    <submittedName>
        <fullName evidence="1">Uncharacterized protein</fullName>
    </submittedName>
</protein>
<accession>A0A2S7Y022</accession>
<evidence type="ECO:0000313" key="2">
    <source>
        <dbReference type="Proteomes" id="UP000237441"/>
    </source>
</evidence>
<reference evidence="1 2" key="1">
    <citation type="submission" date="2016-07" db="EMBL/GenBank/DDBJ databases">
        <title>Comparative genomics of the entomopathogenic fungus Beauveria bassiana.</title>
        <authorList>
            <person name="Valero Jimenez C.A."/>
            <person name="Zwaan B.J."/>
            <person name="Van Kan J.A."/>
            <person name="Takken W."/>
            <person name="Debets A.J."/>
            <person name="Schoustra S.E."/>
            <person name="Koenraadt C.J."/>
        </authorList>
    </citation>
    <scope>NUCLEOTIDE SEQUENCE [LARGE SCALE GENOMIC DNA]</scope>
    <source>
        <strain evidence="1 2">ARSEF 8028</strain>
    </source>
</reference>
<sequence>MQIRGNSPWGFFLCCQTGPPVQSMWLFSWLRVALPKAAHYRLNISSSDPTHLCPQLAGFEFRYQFPAHGGPA</sequence>
<comment type="caution">
    <text evidence="1">The sequence shown here is derived from an EMBL/GenBank/DDBJ whole genome shotgun (WGS) entry which is preliminary data.</text>
</comment>
<dbReference type="EMBL" id="JRHA01000001">
    <property type="protein sequence ID" value="PQK09496.1"/>
    <property type="molecule type" value="Genomic_DNA"/>
</dbReference>
<evidence type="ECO:0000313" key="1">
    <source>
        <dbReference type="EMBL" id="PQK09496.1"/>
    </source>
</evidence>